<accession>A0A5A7TQ79</accession>
<gene>
    <name evidence="2" type="ORF">E6C27_scaffold335G00720</name>
</gene>
<dbReference type="Proteomes" id="UP000321393">
    <property type="component" value="Unassembled WGS sequence"/>
</dbReference>
<evidence type="ECO:0000256" key="1">
    <source>
        <dbReference type="SAM" id="MobiDB-lite"/>
    </source>
</evidence>
<feature type="compositionally biased region" description="Polar residues" evidence="1">
    <location>
        <begin position="1"/>
        <end position="13"/>
    </location>
</feature>
<dbReference type="EMBL" id="SSTE01015151">
    <property type="protein sequence ID" value="KAA0043565.1"/>
    <property type="molecule type" value="Genomic_DNA"/>
</dbReference>
<sequence length="148" mass="16327">MVNTRKGNCQARSSKAIDETSVSQTNMHGVRMRVHSHGSSSFDEIFIPMPGHPPATNPPVPDPDLVGESTKNLDGNFDDHANQNIADVDTHLEPTDTCACDNIEPDTVYKDGNMLYNGRLQMRTVQDDIECRAVLPSADQEVYCKLVL</sequence>
<proteinExistence type="predicted"/>
<evidence type="ECO:0000313" key="2">
    <source>
        <dbReference type="EMBL" id="KAA0043565.1"/>
    </source>
</evidence>
<reference evidence="2 3" key="1">
    <citation type="submission" date="2019-08" db="EMBL/GenBank/DDBJ databases">
        <title>Draft genome sequences of two oriental melons (Cucumis melo L. var makuwa).</title>
        <authorList>
            <person name="Kwon S.-Y."/>
        </authorList>
    </citation>
    <scope>NUCLEOTIDE SEQUENCE [LARGE SCALE GENOMIC DNA]</scope>
    <source>
        <strain evidence="3">cv. SW 3</strain>
        <tissue evidence="2">Leaf</tissue>
    </source>
</reference>
<comment type="caution">
    <text evidence="2">The sequence shown here is derived from an EMBL/GenBank/DDBJ whole genome shotgun (WGS) entry which is preliminary data.</text>
</comment>
<feature type="region of interest" description="Disordered" evidence="1">
    <location>
        <begin position="1"/>
        <end position="23"/>
    </location>
</feature>
<feature type="region of interest" description="Disordered" evidence="1">
    <location>
        <begin position="50"/>
        <end position="73"/>
    </location>
</feature>
<name>A0A5A7TQ79_CUCMM</name>
<dbReference type="AlphaFoldDB" id="A0A5A7TQ79"/>
<feature type="compositionally biased region" description="Pro residues" evidence="1">
    <location>
        <begin position="50"/>
        <end position="62"/>
    </location>
</feature>
<evidence type="ECO:0000313" key="3">
    <source>
        <dbReference type="Proteomes" id="UP000321393"/>
    </source>
</evidence>
<protein>
    <submittedName>
        <fullName evidence="2">Uncharacterized protein</fullName>
    </submittedName>
</protein>
<organism evidence="2 3">
    <name type="scientific">Cucumis melo var. makuwa</name>
    <name type="common">Oriental melon</name>
    <dbReference type="NCBI Taxonomy" id="1194695"/>
    <lineage>
        <taxon>Eukaryota</taxon>
        <taxon>Viridiplantae</taxon>
        <taxon>Streptophyta</taxon>
        <taxon>Embryophyta</taxon>
        <taxon>Tracheophyta</taxon>
        <taxon>Spermatophyta</taxon>
        <taxon>Magnoliopsida</taxon>
        <taxon>eudicotyledons</taxon>
        <taxon>Gunneridae</taxon>
        <taxon>Pentapetalae</taxon>
        <taxon>rosids</taxon>
        <taxon>fabids</taxon>
        <taxon>Cucurbitales</taxon>
        <taxon>Cucurbitaceae</taxon>
        <taxon>Benincaseae</taxon>
        <taxon>Cucumis</taxon>
    </lineage>
</organism>